<dbReference type="EMBL" id="AP026978">
    <property type="protein sequence ID" value="BDU02170.1"/>
    <property type="molecule type" value="Genomic_DNA"/>
</dbReference>
<protein>
    <submittedName>
        <fullName evidence="3">Uncharacterized protein</fullName>
    </submittedName>
</protein>
<feature type="chain" id="PRO_5047238462" evidence="2">
    <location>
        <begin position="38"/>
        <end position="94"/>
    </location>
</feature>
<gene>
    <name evidence="3" type="ORF">IFM12276_51980</name>
</gene>
<organism evidence="3 4">
    <name type="scientific">Nocardia sputorum</name>
    <dbReference type="NCBI Taxonomy" id="2984338"/>
    <lineage>
        <taxon>Bacteria</taxon>
        <taxon>Bacillati</taxon>
        <taxon>Actinomycetota</taxon>
        <taxon>Actinomycetes</taxon>
        <taxon>Mycobacteriales</taxon>
        <taxon>Nocardiaceae</taxon>
        <taxon>Nocardia</taxon>
    </lineage>
</organism>
<keyword evidence="2" id="KW-0732">Signal</keyword>
<evidence type="ECO:0000256" key="2">
    <source>
        <dbReference type="SAM" id="SignalP"/>
    </source>
</evidence>
<reference evidence="3 4" key="1">
    <citation type="submission" date="2022-11" db="EMBL/GenBank/DDBJ databases">
        <title>Genome Sequencing of Nocardia sp. ON39_IFM12276 and assembly.</title>
        <authorList>
            <person name="Shimojima M."/>
            <person name="Toyokawa M."/>
            <person name="Uesaka K."/>
        </authorList>
    </citation>
    <scope>NUCLEOTIDE SEQUENCE [LARGE SCALE GENOMIC DNA]</scope>
    <source>
        <strain evidence="3 4">IFM 12276</strain>
    </source>
</reference>
<dbReference type="RefSeq" id="WP_281875237.1">
    <property type="nucleotide sequence ID" value="NZ_AP026978.1"/>
</dbReference>
<feature type="signal peptide" evidence="2">
    <location>
        <begin position="1"/>
        <end position="37"/>
    </location>
</feature>
<dbReference type="Proteomes" id="UP001317870">
    <property type="component" value="Chromosome"/>
</dbReference>
<accession>A0ABN6UAK1</accession>
<evidence type="ECO:0000313" key="4">
    <source>
        <dbReference type="Proteomes" id="UP001317870"/>
    </source>
</evidence>
<sequence length="94" mass="9721">MFSATTSTAARRISARAIVAGAIVAVPLTISTIPASAAPATSAAVGTEIGHDGWDDRPDFRGKDWPGDHDNGRGNDPLWRLLHGVLPNGVFGSS</sequence>
<proteinExistence type="predicted"/>
<feature type="compositionally biased region" description="Basic and acidic residues" evidence="1">
    <location>
        <begin position="49"/>
        <end position="73"/>
    </location>
</feature>
<evidence type="ECO:0000256" key="1">
    <source>
        <dbReference type="SAM" id="MobiDB-lite"/>
    </source>
</evidence>
<feature type="region of interest" description="Disordered" evidence="1">
    <location>
        <begin position="44"/>
        <end position="74"/>
    </location>
</feature>
<keyword evidence="4" id="KW-1185">Reference proteome</keyword>
<evidence type="ECO:0000313" key="3">
    <source>
        <dbReference type="EMBL" id="BDU02170.1"/>
    </source>
</evidence>
<name>A0ABN6UAK1_9NOCA</name>